<dbReference type="Pfam" id="PF03807">
    <property type="entry name" value="F420_oxidored"/>
    <property type="match status" value="1"/>
</dbReference>
<evidence type="ECO:0000313" key="2">
    <source>
        <dbReference type="EMBL" id="KAJ5114809.1"/>
    </source>
</evidence>
<dbReference type="OrthoDB" id="10263291at2759"/>
<proteinExistence type="predicted"/>
<name>A0A9W9KPV3_9EURO</name>
<dbReference type="RefSeq" id="XP_056516002.1">
    <property type="nucleotide sequence ID" value="XM_056651152.1"/>
</dbReference>
<comment type="caution">
    <text evidence="2">The sequence shown here is derived from an EMBL/GenBank/DDBJ whole genome shotgun (WGS) entry which is preliminary data.</text>
</comment>
<protein>
    <recommendedName>
        <fullName evidence="1">Pyrroline-5-carboxylate reductase catalytic N-terminal domain-containing protein</fullName>
    </recommendedName>
</protein>
<dbReference type="InterPro" id="IPR028939">
    <property type="entry name" value="P5C_Rdtase_cat_N"/>
</dbReference>
<dbReference type="EMBL" id="JAPMSZ010000001">
    <property type="protein sequence ID" value="KAJ5114809.1"/>
    <property type="molecule type" value="Genomic_DNA"/>
</dbReference>
<feature type="domain" description="Pyrroline-5-carboxylate reductase catalytic N-terminal" evidence="1">
    <location>
        <begin position="21"/>
        <end position="100"/>
    </location>
</feature>
<gene>
    <name evidence="2" type="ORF">NUU61_000568</name>
</gene>
<dbReference type="Proteomes" id="UP001141434">
    <property type="component" value="Unassembled WGS sequence"/>
</dbReference>
<reference evidence="2" key="1">
    <citation type="submission" date="2022-11" db="EMBL/GenBank/DDBJ databases">
        <authorList>
            <person name="Petersen C."/>
        </authorList>
    </citation>
    <scope>NUCLEOTIDE SEQUENCE</scope>
    <source>
        <strain evidence="2">IBT 34128</strain>
    </source>
</reference>
<evidence type="ECO:0000313" key="3">
    <source>
        <dbReference type="Proteomes" id="UP001141434"/>
    </source>
</evidence>
<evidence type="ECO:0000259" key="1">
    <source>
        <dbReference type="Pfam" id="PF03807"/>
    </source>
</evidence>
<keyword evidence="3" id="KW-1185">Reference proteome</keyword>
<accession>A0A9W9KPV3</accession>
<organism evidence="2 3">
    <name type="scientific">Penicillium alfredii</name>
    <dbReference type="NCBI Taxonomy" id="1506179"/>
    <lineage>
        <taxon>Eukaryota</taxon>
        <taxon>Fungi</taxon>
        <taxon>Dikarya</taxon>
        <taxon>Ascomycota</taxon>
        <taxon>Pezizomycotina</taxon>
        <taxon>Eurotiomycetes</taxon>
        <taxon>Eurotiomycetidae</taxon>
        <taxon>Eurotiales</taxon>
        <taxon>Aspergillaceae</taxon>
        <taxon>Penicillium</taxon>
    </lineage>
</organism>
<reference evidence="2" key="2">
    <citation type="journal article" date="2023" name="IMA Fungus">
        <title>Comparative genomic study of the Penicillium genus elucidates a diverse pangenome and 15 lateral gene transfer events.</title>
        <authorList>
            <person name="Petersen C."/>
            <person name="Sorensen T."/>
            <person name="Nielsen M.R."/>
            <person name="Sondergaard T.E."/>
            <person name="Sorensen J.L."/>
            <person name="Fitzpatrick D.A."/>
            <person name="Frisvad J.C."/>
            <person name="Nielsen K.L."/>
        </authorList>
    </citation>
    <scope>NUCLEOTIDE SEQUENCE</scope>
    <source>
        <strain evidence="2">IBT 34128</strain>
    </source>
</reference>
<dbReference type="AlphaFoldDB" id="A0A9W9KPV3"/>
<dbReference type="GeneID" id="81390320"/>
<sequence length="109" mass="11462">MTPAERVQGMGGEGGGRRVGGAILQGVLDAAFSNTSSISNRPISKFIACTKSPSSAERLQAYLSAEHKPHVKVVSGQTVQSMQEADVVVLGFKPFMAVVVVDVSLCEQK</sequence>
<dbReference type="Gene3D" id="3.40.50.720">
    <property type="entry name" value="NAD(P)-binding Rossmann-like Domain"/>
    <property type="match status" value="1"/>
</dbReference>